<evidence type="ECO:0000313" key="1">
    <source>
        <dbReference type="EMBL" id="CAE7267987.1"/>
    </source>
</evidence>
<protein>
    <submittedName>
        <fullName evidence="1">Uncharacterized protein</fullName>
    </submittedName>
</protein>
<dbReference type="OrthoDB" id="420308at2759"/>
<name>A0A812MLZ6_9DINO</name>
<reference evidence="1" key="1">
    <citation type="submission" date="2021-02" db="EMBL/GenBank/DDBJ databases">
        <authorList>
            <person name="Dougan E. K."/>
            <person name="Rhodes N."/>
            <person name="Thang M."/>
            <person name="Chan C."/>
        </authorList>
    </citation>
    <scope>NUCLEOTIDE SEQUENCE</scope>
</reference>
<accession>A0A812MLZ6</accession>
<sequence length="534" mass="60962">MSGIATHGRHLQNAERDLQFAIRAWAKNVGANILEVPVQMWDPSENAIVDCNLSVLDPVSLMSCLWHRGREVFRKVCFGSMTENDVKAYWKNASERCAWFQVTENCKNPAKWDRLIPLSLYGDDVNTYRNTEAGAISIIAFCSDFAFGNSPMLRYMLLTLYSVYMSCQHTYNDILRKVFDRLRLLCDETAGHPWQKEGYSFCLSAVLGDMKWQNDQYGIHNFRANTPCSLCRACKVAADVRDTIADFRDGANHLQTAISHEEYVQQLPQADLPIPMQFGVRLERFLPDVMHSQLLGTGKCHNGSALCYLVEAGCFGDFSHGVYEECMQEKLRVAYKRFRSWCRENKLRTVHPRFTAARLHRKLRSMFPCLSSKAIAGKVVSFWLAHEAHEWAGRPDAEHLDQVVSCCCFSYCSMLQRMGNYPLLLTQQQADAIHADGMLHLQAYAYLRAHSAGIRRGRGKNLWLLLPKHHHCQKMLKTVKKERLNPNQSSLLAAESFVGLVGKMTRTAHRATVTLRGIQRYLCVLNIRLREVAN</sequence>
<proteinExistence type="predicted"/>
<comment type="caution">
    <text evidence="1">The sequence shown here is derived from an EMBL/GenBank/DDBJ whole genome shotgun (WGS) entry which is preliminary data.</text>
</comment>
<gene>
    <name evidence="1" type="ORF">SNAT2548_LOCUS14211</name>
</gene>
<dbReference type="AlphaFoldDB" id="A0A812MLZ6"/>
<keyword evidence="2" id="KW-1185">Reference proteome</keyword>
<dbReference type="EMBL" id="CAJNDS010001624">
    <property type="protein sequence ID" value="CAE7267987.1"/>
    <property type="molecule type" value="Genomic_DNA"/>
</dbReference>
<evidence type="ECO:0000313" key="2">
    <source>
        <dbReference type="Proteomes" id="UP000604046"/>
    </source>
</evidence>
<dbReference type="Proteomes" id="UP000604046">
    <property type="component" value="Unassembled WGS sequence"/>
</dbReference>
<organism evidence="1 2">
    <name type="scientific">Symbiodinium natans</name>
    <dbReference type="NCBI Taxonomy" id="878477"/>
    <lineage>
        <taxon>Eukaryota</taxon>
        <taxon>Sar</taxon>
        <taxon>Alveolata</taxon>
        <taxon>Dinophyceae</taxon>
        <taxon>Suessiales</taxon>
        <taxon>Symbiodiniaceae</taxon>
        <taxon>Symbiodinium</taxon>
    </lineage>
</organism>